<dbReference type="OrthoDB" id="10035376at2759"/>
<dbReference type="CDD" id="cd00112">
    <property type="entry name" value="LDLa"/>
    <property type="match status" value="1"/>
</dbReference>
<proteinExistence type="predicted"/>
<evidence type="ECO:0000256" key="11">
    <source>
        <dbReference type="ARBA" id="ARBA00023224"/>
    </source>
</evidence>
<keyword evidence="15" id="KW-1185">Reference proteome</keyword>
<evidence type="ECO:0000256" key="4">
    <source>
        <dbReference type="ARBA" id="ARBA00022692"/>
    </source>
</evidence>
<keyword evidence="7" id="KW-0297">G-protein coupled receptor</keyword>
<dbReference type="SUPFAM" id="SSF57424">
    <property type="entry name" value="LDL receptor-like module"/>
    <property type="match status" value="1"/>
</dbReference>
<evidence type="ECO:0000256" key="7">
    <source>
        <dbReference type="ARBA" id="ARBA00023040"/>
    </source>
</evidence>
<evidence type="ECO:0000256" key="13">
    <source>
        <dbReference type="SAM" id="SignalP"/>
    </source>
</evidence>
<dbReference type="SUPFAM" id="SSF52058">
    <property type="entry name" value="L domain-like"/>
    <property type="match status" value="1"/>
</dbReference>
<evidence type="ECO:0000256" key="6">
    <source>
        <dbReference type="ARBA" id="ARBA00022989"/>
    </source>
</evidence>
<organism evidence="15 16">
    <name type="scientific">Biomphalaria glabrata</name>
    <name type="common">Bloodfluke planorb</name>
    <name type="synonym">Freshwater snail</name>
    <dbReference type="NCBI Taxonomy" id="6526"/>
    <lineage>
        <taxon>Eukaryota</taxon>
        <taxon>Metazoa</taxon>
        <taxon>Spiralia</taxon>
        <taxon>Lophotrochozoa</taxon>
        <taxon>Mollusca</taxon>
        <taxon>Gastropoda</taxon>
        <taxon>Heterobranchia</taxon>
        <taxon>Euthyneura</taxon>
        <taxon>Panpulmonata</taxon>
        <taxon>Hygrophila</taxon>
        <taxon>Lymnaeoidea</taxon>
        <taxon>Planorbidae</taxon>
        <taxon>Biomphalaria</taxon>
    </lineage>
</organism>
<keyword evidence="9" id="KW-1015">Disulfide bond</keyword>
<evidence type="ECO:0000256" key="1">
    <source>
        <dbReference type="ARBA" id="ARBA00004651"/>
    </source>
</evidence>
<keyword evidence="11" id="KW-0807">Transducer</keyword>
<dbReference type="InterPro" id="IPR017452">
    <property type="entry name" value="GPCR_Rhodpsn_7TM"/>
</dbReference>
<dbReference type="PANTHER" id="PTHR24372">
    <property type="entry name" value="GLYCOPROTEIN HORMONE RECEPTOR"/>
    <property type="match status" value="1"/>
</dbReference>
<dbReference type="GO" id="GO:0016500">
    <property type="term" value="F:protein-hormone receptor activity"/>
    <property type="evidence" value="ECO:0007669"/>
    <property type="project" value="InterPro"/>
</dbReference>
<feature type="transmembrane region" description="Helical" evidence="12">
    <location>
        <begin position="1022"/>
        <end position="1049"/>
    </location>
</feature>
<evidence type="ECO:0000313" key="15">
    <source>
        <dbReference type="Proteomes" id="UP001165740"/>
    </source>
</evidence>
<dbReference type="InterPro" id="IPR000276">
    <property type="entry name" value="GPCR_Rhodpsn"/>
</dbReference>
<keyword evidence="8 12" id="KW-0472">Membrane</keyword>
<dbReference type="InterPro" id="IPR032675">
    <property type="entry name" value="LRR_dom_sf"/>
</dbReference>
<evidence type="ECO:0000256" key="9">
    <source>
        <dbReference type="ARBA" id="ARBA00023157"/>
    </source>
</evidence>
<comment type="subcellular location">
    <subcellularLocation>
        <location evidence="1">Cell membrane</location>
        <topology evidence="1">Multi-pass membrane protein</topology>
    </subcellularLocation>
</comment>
<keyword evidence="2" id="KW-1003">Cell membrane</keyword>
<dbReference type="GeneID" id="106051739"/>
<dbReference type="AlphaFoldDB" id="A0A9W3AJZ7"/>
<evidence type="ECO:0000259" key="14">
    <source>
        <dbReference type="PROSITE" id="PS50262"/>
    </source>
</evidence>
<dbReference type="Pfam" id="PF00001">
    <property type="entry name" value="7tm_1"/>
    <property type="match status" value="1"/>
</dbReference>
<dbReference type="PRINTS" id="PR00237">
    <property type="entry name" value="GPCRRHODOPSN"/>
</dbReference>
<evidence type="ECO:0000256" key="10">
    <source>
        <dbReference type="ARBA" id="ARBA00023170"/>
    </source>
</evidence>
<evidence type="ECO:0000256" key="12">
    <source>
        <dbReference type="SAM" id="Phobius"/>
    </source>
</evidence>
<sequence length="1168" mass="133902">MFPLLLLISLCFGSSCSFPLEDCQTRSKDILFILDCRADDTKLIECIHTSVNYLSKVRGQETISYSIMAFTANGLIETDNITEIQGSNFSCGQSFPMDQVFNASEVWFTSRKRPLVTIILISNEESINLNYLEQLVQKQNKDKKVNRFLILPYNESLVVMSSISFLYLYSPSKVLDVADIMSKMCERKCTRHPVMFTTGSSMTSYYHLSNVFNMSHDESVQYCAKQTNSYLISLESSEEITFIFNVLHGTFSSKEMSKMRLNLGLQQNLHWYSQNPFVFLKKSHALVNGKCYFTNVSILEQSVDSLVNSLFSDDCSKVVNPSLVICECHEAISNLNVTRDLINAVSGNKNIKRLRYLFDLLKFVSKSQNHFASIQTLDCAYNSSNSNEYGKHYICNKSLNNQFDDSKEEQKFISTTQKIDPLHFQVQRFDVSDCQFNSEVKQTKNFESLEEFSLNGDFESLCTNQTIEPKSRISKNIFKFNTIPCGSFKCDSPTTVFQCEHQKKPNVRIYKCIKMLNTRTSSFCEDNSNLQNCENFNCPNGLIKCPNSFCIYNSAVNDGIRDCPLGEDEIQLTDYLGIAKITFSLKELCIAMHTVPLVDKFRRFYCDLPCPHYHVCISSKLKMNNGNIRNKANKTVYQINYKLYNVSNLVYPLSLYTELTSLFAILELNVRDCQIQNFDFAFQYWNILDLIVLDLSNNELITSNDTKIISRLSQLKVLNISLNENFNIDQNFFFPRSLEIIDLCNTKTSSLKLNVFENVTFLKHLNLSNTLVSTFQDMGIPHYFTLETLYIENVEMNKIDVDFFRGLTINSELRASDYKLCCPQILNPNISADKCHAPVDVISSCKHLVGDILKRITIWTVGLITLVGNGIVLVYRIGWNREIFKKAYGLFVSGLAVSDFIMGVYLLLIAAVDIQYEDIYVLEDVKWRHSVLCQFAGFLSTISSETSTFFICLITIDRFLKITFPFGQHKFTKTGKIFSFTLVWFFGFLLALIPIAFTEWNIYSSNGLCLALPLGSREHNGWFFSFIVFAIFNFILFLFIAIGQILIFVNIFNVSKSIYNVTNDVRRRKTDLNIARKLAFVALTDFMCWFPVGILGFLSLNGHIFDREVYAWIAVFVMPINSALNPIIYTIPAIYQKYISNVQRRKSSTGSVFELSSFSKVSEWLSRN</sequence>
<keyword evidence="4 12" id="KW-0812">Transmembrane</keyword>
<dbReference type="RefSeq" id="XP_055887438.1">
    <property type="nucleotide sequence ID" value="XM_056031463.1"/>
</dbReference>
<dbReference type="PRINTS" id="PR00373">
    <property type="entry name" value="GLYCHORMONER"/>
</dbReference>
<gene>
    <name evidence="16" type="primary">LOC106051739</name>
</gene>
<accession>A0A9W3AJZ7</accession>
<feature type="transmembrane region" description="Helical" evidence="12">
    <location>
        <begin position="977"/>
        <end position="997"/>
    </location>
</feature>
<dbReference type="Gene3D" id="4.10.400.10">
    <property type="entry name" value="Low-density Lipoprotein Receptor"/>
    <property type="match status" value="1"/>
</dbReference>
<keyword evidence="10" id="KW-0675">Receptor</keyword>
<evidence type="ECO:0000256" key="5">
    <source>
        <dbReference type="ARBA" id="ARBA00022737"/>
    </source>
</evidence>
<name>A0A9W3AJZ7_BIOGL</name>
<keyword evidence="13" id="KW-0732">Signal</keyword>
<feature type="chain" id="PRO_5040718776" evidence="13">
    <location>
        <begin position="18"/>
        <end position="1168"/>
    </location>
</feature>
<dbReference type="OMA" id="CECHEAI"/>
<dbReference type="PROSITE" id="PS50262">
    <property type="entry name" value="G_PROTEIN_RECEP_F1_2"/>
    <property type="match status" value="1"/>
</dbReference>
<feature type="transmembrane region" description="Helical" evidence="12">
    <location>
        <begin position="1110"/>
        <end position="1135"/>
    </location>
</feature>
<dbReference type="GO" id="GO:0005886">
    <property type="term" value="C:plasma membrane"/>
    <property type="evidence" value="ECO:0007669"/>
    <property type="project" value="UniProtKB-SubCell"/>
</dbReference>
<feature type="signal peptide" evidence="13">
    <location>
        <begin position="1"/>
        <end position="17"/>
    </location>
</feature>
<dbReference type="SUPFAM" id="SSF56436">
    <property type="entry name" value="C-type lectin-like"/>
    <property type="match status" value="1"/>
</dbReference>
<dbReference type="SUPFAM" id="SSF81321">
    <property type="entry name" value="Family A G protein-coupled receptor-like"/>
    <property type="match status" value="1"/>
</dbReference>
<feature type="transmembrane region" description="Helical" evidence="12">
    <location>
        <begin position="856"/>
        <end position="875"/>
    </location>
</feature>
<dbReference type="GO" id="GO:0007189">
    <property type="term" value="P:adenylate cyclase-activating G protein-coupled receptor signaling pathway"/>
    <property type="evidence" value="ECO:0007669"/>
    <property type="project" value="TreeGrafter"/>
</dbReference>
<dbReference type="Gene3D" id="3.80.10.10">
    <property type="entry name" value="Ribonuclease Inhibitor"/>
    <property type="match status" value="1"/>
</dbReference>
<dbReference type="InterPro" id="IPR002172">
    <property type="entry name" value="LDrepeatLR_classA_rpt"/>
</dbReference>
<keyword evidence="6 12" id="KW-1133">Transmembrane helix</keyword>
<dbReference type="PROSITE" id="PS00237">
    <property type="entry name" value="G_PROTEIN_RECEP_F1_1"/>
    <property type="match status" value="1"/>
</dbReference>
<dbReference type="PANTHER" id="PTHR24372:SF77">
    <property type="entry name" value="G-PROTEIN COUPLED RECEPTORS FAMILY 1 PROFILE DOMAIN-CONTAINING PROTEIN"/>
    <property type="match status" value="1"/>
</dbReference>
<evidence type="ECO:0000256" key="3">
    <source>
        <dbReference type="ARBA" id="ARBA00022614"/>
    </source>
</evidence>
<evidence type="ECO:0000313" key="16">
    <source>
        <dbReference type="RefSeq" id="XP_055887438.1"/>
    </source>
</evidence>
<dbReference type="InterPro" id="IPR036055">
    <property type="entry name" value="LDL_receptor-like_sf"/>
</dbReference>
<feature type="domain" description="G-protein coupled receptors family 1 profile" evidence="14">
    <location>
        <begin position="868"/>
        <end position="1129"/>
    </location>
</feature>
<dbReference type="GO" id="GO:0008528">
    <property type="term" value="F:G protein-coupled peptide receptor activity"/>
    <property type="evidence" value="ECO:0007669"/>
    <property type="project" value="TreeGrafter"/>
</dbReference>
<keyword evidence="3" id="KW-0433">Leucine-rich repeat</keyword>
<reference evidence="16" key="1">
    <citation type="submission" date="2025-08" db="UniProtKB">
        <authorList>
            <consortium name="RefSeq"/>
        </authorList>
    </citation>
    <scope>IDENTIFICATION</scope>
</reference>
<evidence type="ECO:0000256" key="2">
    <source>
        <dbReference type="ARBA" id="ARBA00022475"/>
    </source>
</evidence>
<dbReference type="GO" id="GO:0009755">
    <property type="term" value="P:hormone-mediated signaling pathway"/>
    <property type="evidence" value="ECO:0007669"/>
    <property type="project" value="TreeGrafter"/>
</dbReference>
<dbReference type="InterPro" id="IPR016187">
    <property type="entry name" value="CTDL_fold"/>
</dbReference>
<keyword evidence="5" id="KW-0677">Repeat</keyword>
<feature type="transmembrane region" description="Helical" evidence="12">
    <location>
        <begin position="1078"/>
        <end position="1098"/>
    </location>
</feature>
<protein>
    <submittedName>
        <fullName evidence="16">Uncharacterized protein LOC106051739</fullName>
    </submittedName>
</protein>
<dbReference type="InterPro" id="IPR002131">
    <property type="entry name" value="Gphrmn_rcpt_fam"/>
</dbReference>
<feature type="transmembrane region" description="Helical" evidence="12">
    <location>
        <begin position="932"/>
        <end position="956"/>
    </location>
</feature>
<feature type="transmembrane region" description="Helical" evidence="12">
    <location>
        <begin position="887"/>
        <end position="912"/>
    </location>
</feature>
<evidence type="ECO:0000256" key="8">
    <source>
        <dbReference type="ARBA" id="ARBA00023136"/>
    </source>
</evidence>
<dbReference type="Gene3D" id="1.20.1070.10">
    <property type="entry name" value="Rhodopsin 7-helix transmembrane proteins"/>
    <property type="match status" value="1"/>
</dbReference>
<dbReference type="Proteomes" id="UP001165740">
    <property type="component" value="Chromosome 6"/>
</dbReference>